<dbReference type="EnsemblPlants" id="OMERI11G13320.1">
    <property type="protein sequence ID" value="OMERI11G13320.1"/>
    <property type="gene ID" value="OMERI11G13320"/>
</dbReference>
<name>A0A0E0F6I4_9ORYZ</name>
<evidence type="ECO:0000313" key="3">
    <source>
        <dbReference type="Proteomes" id="UP000008021"/>
    </source>
</evidence>
<sequence length="156" mass="17183">MDLVRKRFLSILLPDEGVWEPLRLGVEATGLLKLRESNMCGAEGLVAIDTERSGPWASPTRGVAGHGAQSVAWAARAKLVKEETTTGTPRPVDRWPIGPSLRYHSCEHSAAGVRGDRGEGDREKERRGMGELTYGSRGISDIPHNLSFLFNRKLMF</sequence>
<keyword evidence="3" id="KW-1185">Reference proteome</keyword>
<reference evidence="2" key="2">
    <citation type="submission" date="2018-05" db="EMBL/GenBank/DDBJ databases">
        <title>OmerRS3 (Oryza meridionalis Reference Sequence Version 3).</title>
        <authorList>
            <person name="Zhang J."/>
            <person name="Kudrna D."/>
            <person name="Lee S."/>
            <person name="Talag J."/>
            <person name="Welchert J."/>
            <person name="Wing R.A."/>
        </authorList>
    </citation>
    <scope>NUCLEOTIDE SEQUENCE [LARGE SCALE GENOMIC DNA]</scope>
    <source>
        <strain evidence="2">cv. OR44</strain>
    </source>
</reference>
<protein>
    <submittedName>
        <fullName evidence="2">Uncharacterized protein</fullName>
    </submittedName>
</protein>
<dbReference type="HOGENOM" id="CLU_1689495_0_0_1"/>
<evidence type="ECO:0000256" key="1">
    <source>
        <dbReference type="SAM" id="MobiDB-lite"/>
    </source>
</evidence>
<dbReference type="Gramene" id="OMERI11G13320.1">
    <property type="protein sequence ID" value="OMERI11G13320.1"/>
    <property type="gene ID" value="OMERI11G13320"/>
</dbReference>
<accession>A0A0E0F6I4</accession>
<dbReference type="Proteomes" id="UP000008021">
    <property type="component" value="Chromosome 11"/>
</dbReference>
<reference evidence="2" key="1">
    <citation type="submission" date="2015-04" db="UniProtKB">
        <authorList>
            <consortium name="EnsemblPlants"/>
        </authorList>
    </citation>
    <scope>IDENTIFICATION</scope>
</reference>
<proteinExistence type="predicted"/>
<dbReference type="AlphaFoldDB" id="A0A0E0F6I4"/>
<feature type="compositionally biased region" description="Basic and acidic residues" evidence="1">
    <location>
        <begin position="114"/>
        <end position="129"/>
    </location>
</feature>
<organism evidence="2">
    <name type="scientific">Oryza meridionalis</name>
    <dbReference type="NCBI Taxonomy" id="40149"/>
    <lineage>
        <taxon>Eukaryota</taxon>
        <taxon>Viridiplantae</taxon>
        <taxon>Streptophyta</taxon>
        <taxon>Embryophyta</taxon>
        <taxon>Tracheophyta</taxon>
        <taxon>Spermatophyta</taxon>
        <taxon>Magnoliopsida</taxon>
        <taxon>Liliopsida</taxon>
        <taxon>Poales</taxon>
        <taxon>Poaceae</taxon>
        <taxon>BOP clade</taxon>
        <taxon>Oryzoideae</taxon>
        <taxon>Oryzeae</taxon>
        <taxon>Oryzinae</taxon>
        <taxon>Oryza</taxon>
    </lineage>
</organism>
<feature type="region of interest" description="Disordered" evidence="1">
    <location>
        <begin position="108"/>
        <end position="136"/>
    </location>
</feature>
<evidence type="ECO:0000313" key="2">
    <source>
        <dbReference type="EnsemblPlants" id="OMERI11G13320.1"/>
    </source>
</evidence>